<dbReference type="PANTHER" id="PTHR43852:SF3">
    <property type="entry name" value="NUCLEOTIDYLTRANSFERASE"/>
    <property type="match status" value="1"/>
</dbReference>
<dbReference type="SUPFAM" id="SSF81301">
    <property type="entry name" value="Nucleotidyltransferase"/>
    <property type="match status" value="1"/>
</dbReference>
<evidence type="ECO:0000313" key="3">
    <source>
        <dbReference type="Proteomes" id="UP000030321"/>
    </source>
</evidence>
<dbReference type="Pfam" id="PF18765">
    <property type="entry name" value="Polbeta"/>
    <property type="match status" value="1"/>
</dbReference>
<dbReference type="EMBL" id="BBPA01000010">
    <property type="protein sequence ID" value="GAL91738.1"/>
    <property type="molecule type" value="Genomic_DNA"/>
</dbReference>
<feature type="domain" description="Polymerase beta nucleotidyltransferase" evidence="1">
    <location>
        <begin position="38"/>
        <end position="123"/>
    </location>
</feature>
<dbReference type="PIRSF" id="PIRSF020217">
    <property type="entry name" value="UCP020217"/>
    <property type="match status" value="1"/>
</dbReference>
<dbReference type="InterPro" id="IPR052930">
    <property type="entry name" value="TA_antitoxin_MntA"/>
</dbReference>
<comment type="caution">
    <text evidence="2">The sequence shown here is derived from an EMBL/GenBank/DDBJ whole genome shotgun (WGS) entry which is preliminary data.</text>
</comment>
<dbReference type="CDD" id="cd05403">
    <property type="entry name" value="NT_KNTase_like"/>
    <property type="match status" value="1"/>
</dbReference>
<accession>A0A0A1VQJ4</accession>
<protein>
    <recommendedName>
        <fullName evidence="1">Polymerase beta nucleotidyltransferase domain-containing protein</fullName>
    </recommendedName>
</protein>
<evidence type="ECO:0000259" key="1">
    <source>
        <dbReference type="Pfam" id="PF18765"/>
    </source>
</evidence>
<dbReference type="PANTHER" id="PTHR43852">
    <property type="entry name" value="NUCLEOTIDYLTRANSFERASE"/>
    <property type="match status" value="1"/>
</dbReference>
<dbReference type="InterPro" id="IPR043519">
    <property type="entry name" value="NT_sf"/>
</dbReference>
<dbReference type="InterPro" id="IPR041633">
    <property type="entry name" value="Polbeta"/>
</dbReference>
<evidence type="ECO:0000313" key="2">
    <source>
        <dbReference type="EMBL" id="GAL91738.1"/>
    </source>
</evidence>
<organism evidence="2 3">
    <name type="scientific">Microcystis aeruginosa NIES-44</name>
    <dbReference type="NCBI Taxonomy" id="449439"/>
    <lineage>
        <taxon>Bacteria</taxon>
        <taxon>Bacillati</taxon>
        <taxon>Cyanobacteriota</taxon>
        <taxon>Cyanophyceae</taxon>
        <taxon>Oscillatoriophycideae</taxon>
        <taxon>Chroococcales</taxon>
        <taxon>Microcystaceae</taxon>
        <taxon>Microcystis</taxon>
    </lineage>
</organism>
<gene>
    <name evidence="2" type="ORF">N44_00026</name>
</gene>
<sequence length="125" mass="14498">MIMSASNPYLEYWQKRQKEQQEYNQKLAQEARKKLPPVIDYLKENFPITKIILFGSLVKGKFQETSDIDLAVAGIPPERFFQALGKVNLISDHQIDLKPIEDLEPHFLKRVLQTGECLYASDECQ</sequence>
<name>A0A0A1VQJ4_MICAE</name>
<proteinExistence type="predicted"/>
<dbReference type="AlphaFoldDB" id="A0A0A1VQJ4"/>
<dbReference type="InterPro" id="IPR024700">
    <property type="entry name" value="UCP020217"/>
</dbReference>
<dbReference type="Gene3D" id="3.30.460.10">
    <property type="entry name" value="Beta Polymerase, domain 2"/>
    <property type="match status" value="1"/>
</dbReference>
<reference evidence="3" key="1">
    <citation type="journal article" date="2015" name="Genome">
        <title>Whole Genome Sequence of the Non-Microcystin-Producing Microcystis aeruginosa Strain NIES-44.</title>
        <authorList>
            <person name="Okano K."/>
            <person name="Miyata N."/>
            <person name="Ozaki Y."/>
        </authorList>
    </citation>
    <scope>NUCLEOTIDE SEQUENCE [LARGE SCALE GENOMIC DNA]</scope>
    <source>
        <strain evidence="3">NIES-44</strain>
    </source>
</reference>
<dbReference type="Proteomes" id="UP000030321">
    <property type="component" value="Unassembled WGS sequence"/>
</dbReference>